<name>A0A6G6WIF4_9ACTN</name>
<dbReference type="EMBL" id="CP049257">
    <property type="protein sequence ID" value="QIG44840.1"/>
    <property type="molecule type" value="Genomic_DNA"/>
</dbReference>
<keyword evidence="4" id="KW-1185">Reference proteome</keyword>
<feature type="transmembrane region" description="Helical" evidence="2">
    <location>
        <begin position="99"/>
        <end position="132"/>
    </location>
</feature>
<evidence type="ECO:0000313" key="3">
    <source>
        <dbReference type="EMBL" id="QIG44840.1"/>
    </source>
</evidence>
<evidence type="ECO:0000313" key="4">
    <source>
        <dbReference type="Proteomes" id="UP000502996"/>
    </source>
</evidence>
<feature type="transmembrane region" description="Helical" evidence="2">
    <location>
        <begin position="252"/>
        <end position="275"/>
    </location>
</feature>
<dbReference type="RefSeq" id="WP_165236783.1">
    <property type="nucleotide sequence ID" value="NZ_CP049257.1"/>
</dbReference>
<keyword evidence="2" id="KW-0472">Membrane</keyword>
<gene>
    <name evidence="3" type="ORF">G5V58_20500</name>
</gene>
<dbReference type="Proteomes" id="UP000502996">
    <property type="component" value="Chromosome"/>
</dbReference>
<accession>A0A6G6WIF4</accession>
<feature type="transmembrane region" description="Helical" evidence="2">
    <location>
        <begin position="281"/>
        <end position="309"/>
    </location>
</feature>
<feature type="transmembrane region" description="Helical" evidence="2">
    <location>
        <begin position="12"/>
        <end position="31"/>
    </location>
</feature>
<feature type="transmembrane region" description="Helical" evidence="2">
    <location>
        <begin position="199"/>
        <end position="226"/>
    </location>
</feature>
<feature type="region of interest" description="Disordered" evidence="1">
    <location>
        <begin position="143"/>
        <end position="162"/>
    </location>
</feature>
<feature type="compositionally biased region" description="Low complexity" evidence="1">
    <location>
        <begin position="149"/>
        <end position="162"/>
    </location>
</feature>
<sequence>MSDSKPTRPPQVTLAGWLVVGGSVLVVLLAFSRVQQVGSMETQDTLRDALSRWPGDQLGLTVSGAQRLLQITLMIAAATAATTAILGWQALQRSKPARLALSALAVPLFVTGVYGGGFAPGVVSAAILMLWFQPARDWFDGRSRPAPPAAATRTQAPAPRALVPPGGRDPLLDLPPPTAAPLHPVTPAAAAPVVRPPAVAWACGITWGCSVVVALLFGSALLQLLLTPDTWLDEVRRQNPELDYSDADLTRLLVVVFVVFVVWALVAAGLGLLVWRRKAWAAVLLGVSAGLACLTLFPAIACIATGILLMRPESRAWLTAVRR</sequence>
<evidence type="ECO:0000256" key="2">
    <source>
        <dbReference type="SAM" id="Phobius"/>
    </source>
</evidence>
<keyword evidence="2" id="KW-1133">Transmembrane helix</keyword>
<proteinExistence type="predicted"/>
<reference evidence="3 4" key="1">
    <citation type="submission" date="2020-02" db="EMBL/GenBank/DDBJ databases">
        <title>Full genome sequence of Nocardioides sp. R-3366.</title>
        <authorList>
            <person name="Im W.-T."/>
        </authorList>
    </citation>
    <scope>NUCLEOTIDE SEQUENCE [LARGE SCALE GENOMIC DNA]</scope>
    <source>
        <strain evidence="3 4">R-3366</strain>
    </source>
</reference>
<protein>
    <submittedName>
        <fullName evidence="3">Uncharacterized protein</fullName>
    </submittedName>
</protein>
<keyword evidence="2" id="KW-0812">Transmembrane</keyword>
<organism evidence="3 4">
    <name type="scientific">Nocardioides anomalus</name>
    <dbReference type="NCBI Taxonomy" id="2712223"/>
    <lineage>
        <taxon>Bacteria</taxon>
        <taxon>Bacillati</taxon>
        <taxon>Actinomycetota</taxon>
        <taxon>Actinomycetes</taxon>
        <taxon>Propionibacteriales</taxon>
        <taxon>Nocardioidaceae</taxon>
        <taxon>Nocardioides</taxon>
    </lineage>
</organism>
<dbReference type="KEGG" id="nano:G5V58_20500"/>
<feature type="transmembrane region" description="Helical" evidence="2">
    <location>
        <begin position="68"/>
        <end position="87"/>
    </location>
</feature>
<dbReference type="AlphaFoldDB" id="A0A6G6WIF4"/>
<evidence type="ECO:0000256" key="1">
    <source>
        <dbReference type="SAM" id="MobiDB-lite"/>
    </source>
</evidence>